<dbReference type="HOGENOM" id="CLU_2204140_0_0_2"/>
<reference evidence="1" key="1">
    <citation type="submission" date="2007-10" db="EMBL/GenBank/DDBJ databases">
        <title>Complete sequence of Methanococcus maripaludis C6.</title>
        <authorList>
            <consortium name="US DOE Joint Genome Institute"/>
            <person name="Copeland A."/>
            <person name="Lucas S."/>
            <person name="Lapidus A."/>
            <person name="Barry K."/>
            <person name="Glavina del Rio T."/>
            <person name="Dalin E."/>
            <person name="Tice H."/>
            <person name="Pitluck S."/>
            <person name="Clum A."/>
            <person name="Schmutz J."/>
            <person name="Larimer F."/>
            <person name="Land M."/>
            <person name="Hauser L."/>
            <person name="Kyrpides N."/>
            <person name="Mikhailova N."/>
            <person name="Sieprawska-Lupa M."/>
            <person name="Whitman W.B."/>
            <person name="Richardson P."/>
        </authorList>
    </citation>
    <scope>NUCLEOTIDE SEQUENCE [LARGE SCALE GENOMIC DNA]</scope>
    <source>
        <strain evidence="1">C6</strain>
    </source>
</reference>
<protein>
    <submittedName>
        <fullName evidence="1">Uncharacterized protein</fullName>
    </submittedName>
</protein>
<evidence type="ECO:0000313" key="1">
    <source>
        <dbReference type="EMBL" id="ABX02615.1"/>
    </source>
</evidence>
<dbReference type="EMBL" id="CP000867">
    <property type="protein sequence ID" value="ABX02615.1"/>
    <property type="molecule type" value="Genomic_DNA"/>
</dbReference>
<sequence length="107" mass="12744">MRFLMVFKISKMIREEYDSLLEKNHILKISFFKITISLQVPFPYVFNEDNMYFLIDLIRSKNLSDIVLKILAQNPEKPVEKLITDKNTYVWKLNDVEDIVALKNSDE</sequence>
<proteinExistence type="predicted"/>
<dbReference type="KEGG" id="mmx:MmarC6_1804"/>
<name>A9AB92_METM6</name>
<organism evidence="1">
    <name type="scientific">Methanococcus maripaludis (strain C6 / ATCC BAA-1332)</name>
    <dbReference type="NCBI Taxonomy" id="444158"/>
    <lineage>
        <taxon>Archaea</taxon>
        <taxon>Methanobacteriati</taxon>
        <taxon>Methanobacteriota</taxon>
        <taxon>Methanomada group</taxon>
        <taxon>Methanococci</taxon>
        <taxon>Methanococcales</taxon>
        <taxon>Methanococcaceae</taxon>
        <taxon>Methanococcus</taxon>
    </lineage>
</organism>
<dbReference type="STRING" id="444158.MmarC6_1804"/>
<gene>
    <name evidence="1" type="ordered locus">MmarC6_1804</name>
</gene>
<dbReference type="eggNOG" id="arCOG00520">
    <property type="taxonomic scope" value="Archaea"/>
</dbReference>
<accession>A9AB92</accession>
<dbReference type="AlphaFoldDB" id="A9AB92"/>